<evidence type="ECO:0000313" key="2">
    <source>
        <dbReference type="Proteomes" id="UP000789342"/>
    </source>
</evidence>
<dbReference type="EMBL" id="CAJVPV010009586">
    <property type="protein sequence ID" value="CAG8643126.1"/>
    <property type="molecule type" value="Genomic_DNA"/>
</dbReference>
<organism evidence="1 2">
    <name type="scientific">Acaulospora morrowiae</name>
    <dbReference type="NCBI Taxonomy" id="94023"/>
    <lineage>
        <taxon>Eukaryota</taxon>
        <taxon>Fungi</taxon>
        <taxon>Fungi incertae sedis</taxon>
        <taxon>Mucoromycota</taxon>
        <taxon>Glomeromycotina</taxon>
        <taxon>Glomeromycetes</taxon>
        <taxon>Diversisporales</taxon>
        <taxon>Acaulosporaceae</taxon>
        <taxon>Acaulospora</taxon>
    </lineage>
</organism>
<feature type="non-terminal residue" evidence="1">
    <location>
        <position position="45"/>
    </location>
</feature>
<accession>A0A9N9GY28</accession>
<sequence length="45" mass="5382">MDTQIYEQSPTTSKSLPFNFYTFTEKDREEAHSLVSSLYEKFKEK</sequence>
<dbReference type="Proteomes" id="UP000789342">
    <property type="component" value="Unassembled WGS sequence"/>
</dbReference>
<dbReference type="AlphaFoldDB" id="A0A9N9GY28"/>
<comment type="caution">
    <text evidence="1">The sequence shown here is derived from an EMBL/GenBank/DDBJ whole genome shotgun (WGS) entry which is preliminary data.</text>
</comment>
<gene>
    <name evidence="1" type="ORF">AMORRO_LOCUS9611</name>
</gene>
<name>A0A9N9GY28_9GLOM</name>
<reference evidence="1" key="1">
    <citation type="submission" date="2021-06" db="EMBL/GenBank/DDBJ databases">
        <authorList>
            <person name="Kallberg Y."/>
            <person name="Tangrot J."/>
            <person name="Rosling A."/>
        </authorList>
    </citation>
    <scope>NUCLEOTIDE SEQUENCE</scope>
    <source>
        <strain evidence="1">CL551</strain>
    </source>
</reference>
<evidence type="ECO:0000313" key="1">
    <source>
        <dbReference type="EMBL" id="CAG8643126.1"/>
    </source>
</evidence>
<keyword evidence="2" id="KW-1185">Reference proteome</keyword>
<proteinExistence type="predicted"/>
<protein>
    <submittedName>
        <fullName evidence="1">4577_t:CDS:1</fullName>
    </submittedName>
</protein>